<evidence type="ECO:0000256" key="4">
    <source>
        <dbReference type="RuleBase" id="RU003704"/>
    </source>
</evidence>
<keyword evidence="3 4" id="KW-0418">Kinase</keyword>
<dbReference type="AlphaFoldDB" id="R7QG38"/>
<dbReference type="PRINTS" id="PR00990">
    <property type="entry name" value="RIBOKINASE"/>
</dbReference>
<evidence type="ECO:0000313" key="6">
    <source>
        <dbReference type="EMBL" id="CDF36390.1"/>
    </source>
</evidence>
<dbReference type="InterPro" id="IPR029056">
    <property type="entry name" value="Ribokinase-like"/>
</dbReference>
<dbReference type="InterPro" id="IPR011611">
    <property type="entry name" value="PfkB_dom"/>
</dbReference>
<dbReference type="Proteomes" id="UP000012073">
    <property type="component" value="Unassembled WGS sequence"/>
</dbReference>
<dbReference type="SUPFAM" id="SSF53613">
    <property type="entry name" value="Ribokinase-like"/>
    <property type="match status" value="1"/>
</dbReference>
<accession>R7QG38</accession>
<gene>
    <name evidence="6" type="ORF">CHC_T00004774001</name>
</gene>
<evidence type="ECO:0000256" key="2">
    <source>
        <dbReference type="ARBA" id="ARBA00022679"/>
    </source>
</evidence>
<keyword evidence="7" id="KW-1185">Reference proteome</keyword>
<dbReference type="PhylomeDB" id="R7QG38"/>
<dbReference type="Gene3D" id="3.40.1190.20">
    <property type="match status" value="1"/>
</dbReference>
<dbReference type="Gramene" id="CDF36390">
    <property type="protein sequence ID" value="CDF36390"/>
    <property type="gene ID" value="CHC_T00004774001"/>
</dbReference>
<dbReference type="InterPro" id="IPR002139">
    <property type="entry name" value="Ribo/fructo_kinase"/>
</dbReference>
<reference evidence="7" key="1">
    <citation type="journal article" date="2013" name="Proc. Natl. Acad. Sci. U.S.A.">
        <title>Genome structure and metabolic features in the red seaweed Chondrus crispus shed light on evolution of the Archaeplastida.</title>
        <authorList>
            <person name="Collen J."/>
            <person name="Porcel B."/>
            <person name="Carre W."/>
            <person name="Ball S.G."/>
            <person name="Chaparro C."/>
            <person name="Tonon T."/>
            <person name="Barbeyron T."/>
            <person name="Michel G."/>
            <person name="Noel B."/>
            <person name="Valentin K."/>
            <person name="Elias M."/>
            <person name="Artiguenave F."/>
            <person name="Arun A."/>
            <person name="Aury J.M."/>
            <person name="Barbosa-Neto J.F."/>
            <person name="Bothwell J.H."/>
            <person name="Bouget F.Y."/>
            <person name="Brillet L."/>
            <person name="Cabello-Hurtado F."/>
            <person name="Capella-Gutierrez S."/>
            <person name="Charrier B."/>
            <person name="Cladiere L."/>
            <person name="Cock J.M."/>
            <person name="Coelho S.M."/>
            <person name="Colleoni C."/>
            <person name="Czjzek M."/>
            <person name="Da Silva C."/>
            <person name="Delage L."/>
            <person name="Denoeud F."/>
            <person name="Deschamps P."/>
            <person name="Dittami S.M."/>
            <person name="Gabaldon T."/>
            <person name="Gachon C.M."/>
            <person name="Groisillier A."/>
            <person name="Herve C."/>
            <person name="Jabbari K."/>
            <person name="Katinka M."/>
            <person name="Kloareg B."/>
            <person name="Kowalczyk N."/>
            <person name="Labadie K."/>
            <person name="Leblanc C."/>
            <person name="Lopez P.J."/>
            <person name="McLachlan D.H."/>
            <person name="Meslet-Cladiere L."/>
            <person name="Moustafa A."/>
            <person name="Nehr Z."/>
            <person name="Nyvall Collen P."/>
            <person name="Panaud O."/>
            <person name="Partensky F."/>
            <person name="Poulain J."/>
            <person name="Rensing S.A."/>
            <person name="Rousvoal S."/>
            <person name="Samson G."/>
            <person name="Symeonidi A."/>
            <person name="Weissenbach J."/>
            <person name="Zambounis A."/>
            <person name="Wincker P."/>
            <person name="Boyen C."/>
        </authorList>
    </citation>
    <scope>NUCLEOTIDE SEQUENCE [LARGE SCALE GENOMIC DNA]</scope>
    <source>
        <strain evidence="7">cv. Stackhouse</strain>
    </source>
</reference>
<dbReference type="OMA" id="CSGMPPE"/>
<feature type="domain" description="Carbohydrate kinase PfkB" evidence="5">
    <location>
        <begin position="64"/>
        <end position="372"/>
    </location>
</feature>
<evidence type="ECO:0000256" key="1">
    <source>
        <dbReference type="ARBA" id="ARBA00010688"/>
    </source>
</evidence>
<proteinExistence type="inferred from homology"/>
<evidence type="ECO:0000256" key="3">
    <source>
        <dbReference type="ARBA" id="ARBA00022777"/>
    </source>
</evidence>
<dbReference type="KEGG" id="ccp:CHC_T00004774001"/>
<dbReference type="OrthoDB" id="204058at2759"/>
<protein>
    <recommendedName>
        <fullName evidence="5">Carbohydrate kinase PfkB domain-containing protein</fullName>
    </recommendedName>
</protein>
<evidence type="ECO:0000313" key="7">
    <source>
        <dbReference type="Proteomes" id="UP000012073"/>
    </source>
</evidence>
<name>R7QG38_CHOCR</name>
<dbReference type="PANTHER" id="PTHR42774:SF3">
    <property type="entry name" value="KETOHEXOKINASE"/>
    <property type="match status" value="1"/>
</dbReference>
<dbReference type="GO" id="GO:0016301">
    <property type="term" value="F:kinase activity"/>
    <property type="evidence" value="ECO:0007669"/>
    <property type="project" value="UniProtKB-KW"/>
</dbReference>
<dbReference type="InterPro" id="IPR002173">
    <property type="entry name" value="Carboh/pur_kinase_PfkB_CS"/>
</dbReference>
<sequence length="388" mass="41878">MTSSVGFVDVLPFRSPALPSFSLSKQTCQKRPSRLHNLRIYMDTIRPPIVRIPPELKSVRVLGLGMSGVDILATVDGYPKPDDKVRTTSVSVLGGGNTANTLTAVRRLGMPCALVSKVGKDMYGSAAIQELQGDGVDTSLVLAKEGVNTSFTYVIVDTKNDTRTCISTASNEDLLVSEIDESMLDNASLVVLDGRHTLAALQLAKFAKNRGIPILLDVERERPYIRDLLPYADYIVTNSVYPFVFSPGATGKVDAMEMLLEACDAKMVITTLGSSGSIMVQRENDREKGNGFDMIVRSTVVQSHRNSKSYEVIKCPAQPVQKIVDSTGAGDAFIGGVIYGIVTNMSHERMLCLASRVAAKKLGEIGARAGLPRREDIAPTLLVSIPSL</sequence>
<dbReference type="PANTHER" id="PTHR42774">
    <property type="entry name" value="PHOSPHOTRANSFERASE SYSTEM TRANSPORT PROTEIN"/>
    <property type="match status" value="1"/>
</dbReference>
<evidence type="ECO:0000259" key="5">
    <source>
        <dbReference type="Pfam" id="PF00294"/>
    </source>
</evidence>
<keyword evidence="2 4" id="KW-0808">Transferase</keyword>
<organism evidence="6 7">
    <name type="scientific">Chondrus crispus</name>
    <name type="common">Carrageen Irish moss</name>
    <name type="synonym">Polymorpha crispa</name>
    <dbReference type="NCBI Taxonomy" id="2769"/>
    <lineage>
        <taxon>Eukaryota</taxon>
        <taxon>Rhodophyta</taxon>
        <taxon>Florideophyceae</taxon>
        <taxon>Rhodymeniophycidae</taxon>
        <taxon>Gigartinales</taxon>
        <taxon>Gigartinaceae</taxon>
        <taxon>Chondrus</taxon>
    </lineage>
</organism>
<dbReference type="InterPro" id="IPR052562">
    <property type="entry name" value="Ketohexokinase-related"/>
</dbReference>
<dbReference type="Pfam" id="PF00294">
    <property type="entry name" value="PfkB"/>
    <property type="match status" value="1"/>
</dbReference>
<comment type="similarity">
    <text evidence="1 4">Belongs to the carbohydrate kinase PfkB family.</text>
</comment>
<dbReference type="EMBL" id="HG001776">
    <property type="protein sequence ID" value="CDF36390.1"/>
    <property type="molecule type" value="Genomic_DNA"/>
</dbReference>
<dbReference type="PROSITE" id="PS00584">
    <property type="entry name" value="PFKB_KINASES_2"/>
    <property type="match status" value="1"/>
</dbReference>
<dbReference type="RefSeq" id="XP_005716209.1">
    <property type="nucleotide sequence ID" value="XM_005716152.1"/>
</dbReference>
<dbReference type="GeneID" id="17323937"/>